<dbReference type="InterPro" id="IPR000719">
    <property type="entry name" value="Prot_kinase_dom"/>
</dbReference>
<dbReference type="PANTHER" id="PTHR44329:SF6">
    <property type="entry name" value="RECEPTOR-INTERACTING SERINE_THREONINE-PROTEIN KINASE 1"/>
    <property type="match status" value="1"/>
</dbReference>
<dbReference type="GO" id="GO:0004674">
    <property type="term" value="F:protein serine/threonine kinase activity"/>
    <property type="evidence" value="ECO:0007669"/>
    <property type="project" value="TreeGrafter"/>
</dbReference>
<dbReference type="Gene3D" id="1.25.40.10">
    <property type="entry name" value="Tetratricopeptide repeat domain"/>
    <property type="match status" value="1"/>
</dbReference>
<keyword evidence="1" id="KW-0067">ATP-binding</keyword>
<name>A0A397VFG7_9GLOM</name>
<dbReference type="InterPro" id="IPR001245">
    <property type="entry name" value="Ser-Thr/Tyr_kinase_cat_dom"/>
</dbReference>
<dbReference type="GO" id="GO:0005524">
    <property type="term" value="F:ATP binding"/>
    <property type="evidence" value="ECO:0007669"/>
    <property type="project" value="UniProtKB-UniRule"/>
</dbReference>
<feature type="domain" description="Protein kinase" evidence="3">
    <location>
        <begin position="1"/>
        <end position="261"/>
    </location>
</feature>
<dbReference type="PROSITE" id="PS50011">
    <property type="entry name" value="PROTEIN_KINASE_DOM"/>
    <property type="match status" value="1"/>
</dbReference>
<dbReference type="EMBL" id="QKWP01000373">
    <property type="protein sequence ID" value="RIB21220.1"/>
    <property type="molecule type" value="Genomic_DNA"/>
</dbReference>
<evidence type="ECO:0000313" key="4">
    <source>
        <dbReference type="EMBL" id="RIB21220.1"/>
    </source>
</evidence>
<dbReference type="Pfam" id="PF08238">
    <property type="entry name" value="Sel1"/>
    <property type="match status" value="2"/>
</dbReference>
<proteinExistence type="predicted"/>
<dbReference type="SUPFAM" id="SSF81901">
    <property type="entry name" value="HCP-like"/>
    <property type="match status" value="1"/>
</dbReference>
<dbReference type="InterPro" id="IPR006597">
    <property type="entry name" value="Sel1-like"/>
</dbReference>
<dbReference type="SMART" id="SM00671">
    <property type="entry name" value="SEL1"/>
    <property type="match status" value="2"/>
</dbReference>
<dbReference type="STRING" id="44941.A0A397VFG7"/>
<reference evidence="4 5" key="1">
    <citation type="submission" date="2018-06" db="EMBL/GenBank/DDBJ databases">
        <title>Comparative genomics reveals the genomic features of Rhizophagus irregularis, R. cerebriforme, R. diaphanum and Gigaspora rosea, and their symbiotic lifestyle signature.</title>
        <authorList>
            <person name="Morin E."/>
            <person name="San Clemente H."/>
            <person name="Chen E.C.H."/>
            <person name="De La Providencia I."/>
            <person name="Hainaut M."/>
            <person name="Kuo A."/>
            <person name="Kohler A."/>
            <person name="Murat C."/>
            <person name="Tang N."/>
            <person name="Roy S."/>
            <person name="Loubradou J."/>
            <person name="Henrissat B."/>
            <person name="Grigoriev I.V."/>
            <person name="Corradi N."/>
            <person name="Roux C."/>
            <person name="Martin F.M."/>
        </authorList>
    </citation>
    <scope>NUCLEOTIDE SEQUENCE [LARGE SCALE GENOMIC DNA]</scope>
    <source>
        <strain evidence="4 5">DAOM 194757</strain>
    </source>
</reference>
<keyword evidence="2" id="KW-0175">Coiled coil</keyword>
<feature type="coiled-coil region" evidence="2">
    <location>
        <begin position="266"/>
        <end position="293"/>
    </location>
</feature>
<dbReference type="InterPro" id="IPR011009">
    <property type="entry name" value="Kinase-like_dom_sf"/>
</dbReference>
<organism evidence="4 5">
    <name type="scientific">Gigaspora rosea</name>
    <dbReference type="NCBI Taxonomy" id="44941"/>
    <lineage>
        <taxon>Eukaryota</taxon>
        <taxon>Fungi</taxon>
        <taxon>Fungi incertae sedis</taxon>
        <taxon>Mucoromycota</taxon>
        <taxon>Glomeromycotina</taxon>
        <taxon>Glomeromycetes</taxon>
        <taxon>Diversisporales</taxon>
        <taxon>Gigasporaceae</taxon>
        <taxon>Gigaspora</taxon>
    </lineage>
</organism>
<keyword evidence="4" id="KW-0808">Transferase</keyword>
<dbReference type="InterPro" id="IPR051681">
    <property type="entry name" value="Ser/Thr_Kinases-Pseudokinases"/>
</dbReference>
<dbReference type="Proteomes" id="UP000266673">
    <property type="component" value="Unassembled WGS sequence"/>
</dbReference>
<keyword evidence="1" id="KW-0547">Nucleotide-binding</keyword>
<protein>
    <submittedName>
        <fullName evidence="4">Kinase-like domain-containing protein</fullName>
    </submittedName>
</protein>
<gene>
    <name evidence="4" type="ORF">C2G38_2244085</name>
</gene>
<feature type="binding site" evidence="1">
    <location>
        <position position="160"/>
    </location>
    <ligand>
        <name>ATP</name>
        <dbReference type="ChEBI" id="CHEBI:30616"/>
    </ligand>
</feature>
<comment type="caution">
    <text evidence="4">The sequence shown here is derived from an EMBL/GenBank/DDBJ whole genome shotgun (WGS) entry which is preliminary data.</text>
</comment>
<dbReference type="PROSITE" id="PS00107">
    <property type="entry name" value="PROTEIN_KINASE_ATP"/>
    <property type="match status" value="1"/>
</dbReference>
<evidence type="ECO:0000259" key="3">
    <source>
        <dbReference type="PROSITE" id="PS50011"/>
    </source>
</evidence>
<dbReference type="Pfam" id="PF07714">
    <property type="entry name" value="PK_Tyr_Ser-Thr"/>
    <property type="match status" value="1"/>
</dbReference>
<dbReference type="AlphaFoldDB" id="A0A397VFG7"/>
<dbReference type="Gene3D" id="1.10.510.10">
    <property type="entry name" value="Transferase(Phosphotransferase) domain 1"/>
    <property type="match status" value="1"/>
</dbReference>
<dbReference type="InterPro" id="IPR017441">
    <property type="entry name" value="Protein_kinase_ATP_BS"/>
</dbReference>
<accession>A0A397VFG7</accession>
<dbReference type="SUPFAM" id="SSF56112">
    <property type="entry name" value="Protein kinase-like (PK-like)"/>
    <property type="match status" value="1"/>
</dbReference>
<sequence>MDIVIYGHGHIGLYILSKSSRDGDASGINNVGFCYLYGIGIEKDENKAFIYFQKSAEMGFTDGMSSMAKCYRNGIGVIRDLDKAKNWYQRSNGKDIKKLEIEDDLKKIFIESKYQLCWIFFDEFKCNEVIGKGGFATVYHAECAYIADLGLSITVSIALKSNSDGIYGILLYIAPKVLNKHPYTKESDIYSFGIISWEILYGKPVPFDQKSELLFKLQVCNGLRPHSYENIATFYTNLMKKCWNMDPKKRPTANEIYDTFVEWQNNENILLELSESDKKLQNIKNENMHLNIKSDYRSRVISFNNSYRYQGSKLRELQIPNI</sequence>
<evidence type="ECO:0000256" key="2">
    <source>
        <dbReference type="SAM" id="Coils"/>
    </source>
</evidence>
<evidence type="ECO:0000313" key="5">
    <source>
        <dbReference type="Proteomes" id="UP000266673"/>
    </source>
</evidence>
<evidence type="ECO:0000256" key="1">
    <source>
        <dbReference type="PROSITE-ProRule" id="PRU10141"/>
    </source>
</evidence>
<dbReference type="OrthoDB" id="3256376at2759"/>
<dbReference type="PANTHER" id="PTHR44329">
    <property type="entry name" value="SERINE/THREONINE-PROTEIN KINASE TNNI3K-RELATED"/>
    <property type="match status" value="1"/>
</dbReference>
<dbReference type="InterPro" id="IPR011990">
    <property type="entry name" value="TPR-like_helical_dom_sf"/>
</dbReference>
<keyword evidence="4" id="KW-0418">Kinase</keyword>
<keyword evidence="5" id="KW-1185">Reference proteome</keyword>